<dbReference type="GO" id="GO:0005576">
    <property type="term" value="C:extracellular region"/>
    <property type="evidence" value="ECO:0007669"/>
    <property type="project" value="UniProtKB-SubCell"/>
</dbReference>
<name>A0A3E0WZ57_9GAMM</name>
<dbReference type="InterPro" id="IPR001492">
    <property type="entry name" value="Flagellin"/>
</dbReference>
<evidence type="ECO:0000313" key="7">
    <source>
        <dbReference type="EMBL" id="RFA38308.1"/>
    </source>
</evidence>
<reference evidence="8" key="1">
    <citation type="submission" date="2017-05" db="EMBL/GenBank/DDBJ databases">
        <authorList>
            <person name="Sharma S."/>
            <person name="Sidhu C."/>
            <person name="Pinnaka A.K."/>
        </authorList>
    </citation>
    <scope>NUCLEOTIDE SEQUENCE [LARGE SCALE GENOMIC DNA]</scope>
    <source>
        <strain evidence="8">AK93</strain>
    </source>
</reference>
<comment type="similarity">
    <text evidence="3">Belongs to the bacterial flagellin family.</text>
</comment>
<accession>A0A3E0WZ57</accession>
<dbReference type="AlphaFoldDB" id="A0A3E0WZ57"/>
<dbReference type="SUPFAM" id="SSF64518">
    <property type="entry name" value="Phase 1 flagellin"/>
    <property type="match status" value="1"/>
</dbReference>
<dbReference type="Proteomes" id="UP000256763">
    <property type="component" value="Unassembled WGS sequence"/>
</dbReference>
<evidence type="ECO:0000256" key="1">
    <source>
        <dbReference type="ARBA" id="ARBA00004365"/>
    </source>
</evidence>
<dbReference type="PANTHER" id="PTHR42792">
    <property type="entry name" value="FLAGELLIN"/>
    <property type="match status" value="1"/>
</dbReference>
<dbReference type="InterPro" id="IPR001029">
    <property type="entry name" value="Flagellin_N"/>
</dbReference>
<keyword evidence="8" id="KW-1185">Reference proteome</keyword>
<evidence type="ECO:0000259" key="6">
    <source>
        <dbReference type="Pfam" id="PF00669"/>
    </source>
</evidence>
<evidence type="ECO:0000256" key="2">
    <source>
        <dbReference type="ARBA" id="ARBA00004613"/>
    </source>
</evidence>
<evidence type="ECO:0000256" key="4">
    <source>
        <dbReference type="ARBA" id="ARBA00022525"/>
    </source>
</evidence>
<keyword evidence="7" id="KW-0966">Cell projection</keyword>
<evidence type="ECO:0000256" key="5">
    <source>
        <dbReference type="ARBA" id="ARBA00023143"/>
    </source>
</evidence>
<dbReference type="Pfam" id="PF00669">
    <property type="entry name" value="Flagellin_N"/>
    <property type="match status" value="1"/>
</dbReference>
<keyword evidence="5" id="KW-0975">Bacterial flagellum</keyword>
<dbReference type="GO" id="GO:0071973">
    <property type="term" value="P:bacterial-type flagellum-dependent cell motility"/>
    <property type="evidence" value="ECO:0007669"/>
    <property type="project" value="InterPro"/>
</dbReference>
<keyword evidence="7" id="KW-0282">Flagellum</keyword>
<feature type="domain" description="Flagellin N-terminal" evidence="6">
    <location>
        <begin position="4"/>
        <end position="142"/>
    </location>
</feature>
<dbReference type="GO" id="GO:0005198">
    <property type="term" value="F:structural molecule activity"/>
    <property type="evidence" value="ECO:0007669"/>
    <property type="project" value="InterPro"/>
</dbReference>
<gene>
    <name evidence="7" type="ORF">CAL65_05650</name>
</gene>
<dbReference type="GO" id="GO:0009424">
    <property type="term" value="C:bacterial-type flagellum hook"/>
    <property type="evidence" value="ECO:0007669"/>
    <property type="project" value="InterPro"/>
</dbReference>
<dbReference type="EMBL" id="NFZW01000004">
    <property type="protein sequence ID" value="RFA38308.1"/>
    <property type="molecule type" value="Genomic_DNA"/>
</dbReference>
<protein>
    <submittedName>
        <fullName evidence="7">Flagellar hook-associated protein 3</fullName>
    </submittedName>
</protein>
<dbReference type="PANTHER" id="PTHR42792:SF1">
    <property type="entry name" value="FLAGELLAR HOOK-ASSOCIATED PROTEIN 3"/>
    <property type="match status" value="1"/>
</dbReference>
<evidence type="ECO:0000256" key="3">
    <source>
        <dbReference type="ARBA" id="ARBA00005709"/>
    </source>
</evidence>
<sequence>MRITTPQITAMMQSSMSQSSAELGRLLQQMATNQRMLMPSDDPISSLRVMRIQREEATLEQYRSNMSKLSGSLSTQETNLSSMSDAVLSVQDLTLWAANVGAHSADDMRSIAGELRILSDAIFDYANVRDEEGRYLFSGTQTDRPAIVFDETADPPYSMGANQAYRQVAVANGVQIEENVTISQALGPDVQLLNDLHDMIVMLEDPALNPRDPDVSDQIKTVLDTITTTHNSLNGSIAELGGRQNSISLLKHSNEDVSLVNQRIENELSSLDYAEASIDLSQYQLALQATQQTFLRIHELSLFSRL</sequence>
<comment type="caution">
    <text evidence="7">The sequence shown here is derived from an EMBL/GenBank/DDBJ whole genome shotgun (WGS) entry which is preliminary data.</text>
</comment>
<keyword evidence="4" id="KW-0964">Secreted</keyword>
<dbReference type="Gene3D" id="1.20.1330.10">
    <property type="entry name" value="f41 fragment of flagellin, N-terminal domain"/>
    <property type="match status" value="1"/>
</dbReference>
<dbReference type="OrthoDB" id="9768249at2"/>
<proteinExistence type="inferred from homology"/>
<organism evidence="7 8">
    <name type="scientific">Alkalilimnicola ehrlichii</name>
    <dbReference type="NCBI Taxonomy" id="351052"/>
    <lineage>
        <taxon>Bacteria</taxon>
        <taxon>Pseudomonadati</taxon>
        <taxon>Pseudomonadota</taxon>
        <taxon>Gammaproteobacteria</taxon>
        <taxon>Chromatiales</taxon>
        <taxon>Ectothiorhodospiraceae</taxon>
        <taxon>Alkalilimnicola</taxon>
    </lineage>
</organism>
<comment type="subcellular location">
    <subcellularLocation>
        <location evidence="1">Bacterial flagellum</location>
    </subcellularLocation>
    <subcellularLocation>
        <location evidence="2">Secreted</location>
    </subcellularLocation>
</comment>
<evidence type="ECO:0000313" key="8">
    <source>
        <dbReference type="Proteomes" id="UP000256763"/>
    </source>
</evidence>
<dbReference type="RefSeq" id="WP_116301166.1">
    <property type="nucleotide sequence ID" value="NZ_NFZV01000003.1"/>
</dbReference>
<dbReference type="NCBIfam" id="TIGR02550">
    <property type="entry name" value="flagell_flgL"/>
    <property type="match status" value="1"/>
</dbReference>
<keyword evidence="7" id="KW-0969">Cilium</keyword>
<dbReference type="InterPro" id="IPR013384">
    <property type="entry name" value="Flagell_FlgL"/>
</dbReference>